<dbReference type="PIRSF" id="PIRSF000714">
    <property type="entry name" value="HIT"/>
    <property type="match status" value="1"/>
</dbReference>
<feature type="domain" description="HIT" evidence="2">
    <location>
        <begin position="48"/>
        <end position="117"/>
    </location>
</feature>
<comment type="caution">
    <text evidence="1">Lacks conserved residue(s) required for the propagation of feature annotation.</text>
</comment>
<dbReference type="SUPFAM" id="SSF54197">
    <property type="entry name" value="HIT-like"/>
    <property type="match status" value="1"/>
</dbReference>
<dbReference type="STRING" id="311402.Avi_0109"/>
<dbReference type="AlphaFoldDB" id="B9JY28"/>
<dbReference type="EMBL" id="CP000633">
    <property type="protein sequence ID" value="ACM35058.1"/>
    <property type="molecule type" value="Genomic_DNA"/>
</dbReference>
<dbReference type="KEGG" id="avi:Avi_0109"/>
<evidence type="ECO:0000256" key="1">
    <source>
        <dbReference type="PROSITE-ProRule" id="PRU00464"/>
    </source>
</evidence>
<evidence type="ECO:0000313" key="4">
    <source>
        <dbReference type="Proteomes" id="UP000001596"/>
    </source>
</evidence>
<dbReference type="InterPro" id="IPR036265">
    <property type="entry name" value="HIT-like_sf"/>
</dbReference>
<dbReference type="Gene3D" id="3.30.428.10">
    <property type="entry name" value="HIT-like"/>
    <property type="match status" value="1"/>
</dbReference>
<accession>B9JY28</accession>
<dbReference type="InterPro" id="IPR026026">
    <property type="entry name" value="HIT_Hint"/>
</dbReference>
<gene>
    <name evidence="3" type="ordered locus">Avi_0109</name>
</gene>
<dbReference type="GO" id="GO:0003824">
    <property type="term" value="F:catalytic activity"/>
    <property type="evidence" value="ECO:0007669"/>
    <property type="project" value="InterPro"/>
</dbReference>
<dbReference type="Proteomes" id="UP000001596">
    <property type="component" value="Chromosome 1"/>
</dbReference>
<dbReference type="Pfam" id="PF01230">
    <property type="entry name" value="HIT"/>
    <property type="match status" value="1"/>
</dbReference>
<dbReference type="HOGENOM" id="CLU_123330_0_0_5"/>
<organism evidence="3 4">
    <name type="scientific">Allorhizobium ampelinum (strain ATCC BAA-846 / DSM 112012 / S4)</name>
    <name type="common">Agrobacterium vitis (strain S4)</name>
    <dbReference type="NCBI Taxonomy" id="311402"/>
    <lineage>
        <taxon>Bacteria</taxon>
        <taxon>Pseudomonadati</taxon>
        <taxon>Pseudomonadota</taxon>
        <taxon>Alphaproteobacteria</taxon>
        <taxon>Hyphomicrobiales</taxon>
        <taxon>Rhizobiaceae</taxon>
        <taxon>Rhizobium/Agrobacterium group</taxon>
        <taxon>Allorhizobium</taxon>
        <taxon>Allorhizobium ampelinum</taxon>
    </lineage>
</organism>
<sequence length="147" mass="16631">MRKNKIALRRPILELFRLDERLARDSQSILQLPLSDLRLSRDSRWPWLILVPRRNDVAEIFELSKDDQIQLLHEQVHVGSALKTATGATKINIAAIGNVVRQLHVHVVARFETDPNWPGPIWGHGVAEPYSDTALATMTTTILDALT</sequence>
<dbReference type="eggNOG" id="COG0537">
    <property type="taxonomic scope" value="Bacteria"/>
</dbReference>
<keyword evidence="4" id="KW-1185">Reference proteome</keyword>
<proteinExistence type="predicted"/>
<evidence type="ECO:0000259" key="2">
    <source>
        <dbReference type="PROSITE" id="PS51084"/>
    </source>
</evidence>
<dbReference type="PROSITE" id="PS51084">
    <property type="entry name" value="HIT_2"/>
    <property type="match status" value="1"/>
</dbReference>
<evidence type="ECO:0000313" key="3">
    <source>
        <dbReference type="EMBL" id="ACM35058.1"/>
    </source>
</evidence>
<protein>
    <recommendedName>
        <fullName evidence="2">HIT domain-containing protein</fullName>
    </recommendedName>
</protein>
<reference evidence="3 4" key="1">
    <citation type="journal article" date="2009" name="J. Bacteriol.">
        <title>Genome sequences of three Agrobacterium biovars help elucidate the evolution of multichromosome genomes in bacteria.</title>
        <authorList>
            <person name="Slater S.C."/>
            <person name="Goldman B.S."/>
            <person name="Goodner B."/>
            <person name="Setubal J.C."/>
            <person name="Farrand S.K."/>
            <person name="Nester E.W."/>
            <person name="Burr T.J."/>
            <person name="Banta L."/>
            <person name="Dickerman A.W."/>
            <person name="Paulsen I."/>
            <person name="Otten L."/>
            <person name="Suen G."/>
            <person name="Welch R."/>
            <person name="Almeida N.F."/>
            <person name="Arnold F."/>
            <person name="Burton O.T."/>
            <person name="Du Z."/>
            <person name="Ewing A."/>
            <person name="Godsy E."/>
            <person name="Heisel S."/>
            <person name="Houmiel K.L."/>
            <person name="Jhaveri J."/>
            <person name="Lu J."/>
            <person name="Miller N.M."/>
            <person name="Norton S."/>
            <person name="Chen Q."/>
            <person name="Phoolcharoen W."/>
            <person name="Ohlin V."/>
            <person name="Ondrusek D."/>
            <person name="Pride N."/>
            <person name="Stricklin S.L."/>
            <person name="Sun J."/>
            <person name="Wheeler C."/>
            <person name="Wilson L."/>
            <person name="Zhu H."/>
            <person name="Wood D.W."/>
        </authorList>
    </citation>
    <scope>NUCLEOTIDE SEQUENCE [LARGE SCALE GENOMIC DNA]</scope>
    <source>
        <strain evidence="4">S4 / ATCC BAA-846</strain>
    </source>
</reference>
<name>B9JY28_ALLAM</name>
<dbReference type="InterPro" id="IPR011146">
    <property type="entry name" value="HIT-like"/>
</dbReference>